<keyword evidence="4" id="KW-1185">Reference proteome</keyword>
<dbReference type="RefSeq" id="WP_204797123.1">
    <property type="nucleotide sequence ID" value="NZ_JACDTV010000008.1"/>
</dbReference>
<dbReference type="InterPro" id="IPR000572">
    <property type="entry name" value="OxRdtase_Mopterin-bd_dom"/>
</dbReference>
<feature type="transmembrane region" description="Helical" evidence="1">
    <location>
        <begin position="114"/>
        <end position="132"/>
    </location>
</feature>
<feature type="transmembrane region" description="Helical" evidence="1">
    <location>
        <begin position="144"/>
        <end position="163"/>
    </location>
</feature>
<dbReference type="Gene3D" id="3.90.420.10">
    <property type="entry name" value="Oxidoreductase, molybdopterin-binding domain"/>
    <property type="match status" value="1"/>
</dbReference>
<dbReference type="PANTHER" id="PTHR43032">
    <property type="entry name" value="PROTEIN-METHIONINE-SULFOXIDE REDUCTASE"/>
    <property type="match status" value="1"/>
</dbReference>
<proteinExistence type="predicted"/>
<keyword evidence="1" id="KW-0812">Transmembrane</keyword>
<organism evidence="3 4">
    <name type="scientific">Nocardioides salarius</name>
    <dbReference type="NCBI Taxonomy" id="374513"/>
    <lineage>
        <taxon>Bacteria</taxon>
        <taxon>Bacillati</taxon>
        <taxon>Actinomycetota</taxon>
        <taxon>Actinomycetes</taxon>
        <taxon>Propionibacteriales</taxon>
        <taxon>Nocardioidaceae</taxon>
        <taxon>Nocardioides</taxon>
    </lineage>
</organism>
<dbReference type="CDD" id="cd00321">
    <property type="entry name" value="SO_family_Moco"/>
    <property type="match status" value="1"/>
</dbReference>
<comment type="caution">
    <text evidence="3">The sequence shown here is derived from an EMBL/GenBank/DDBJ whole genome shotgun (WGS) entry which is preliminary data.</text>
</comment>
<feature type="transmembrane region" description="Helical" evidence="1">
    <location>
        <begin position="197"/>
        <end position="220"/>
    </location>
</feature>
<gene>
    <name evidence="3" type="ORF">JOE61_000386</name>
</gene>
<accession>A0ABS2M5V2</accession>
<feature type="transmembrane region" description="Helical" evidence="1">
    <location>
        <begin position="26"/>
        <end position="48"/>
    </location>
</feature>
<keyword evidence="1" id="KW-0472">Membrane</keyword>
<evidence type="ECO:0000313" key="3">
    <source>
        <dbReference type="EMBL" id="MBM7506572.1"/>
    </source>
</evidence>
<feature type="transmembrane region" description="Helical" evidence="1">
    <location>
        <begin position="68"/>
        <end position="93"/>
    </location>
</feature>
<evidence type="ECO:0000256" key="1">
    <source>
        <dbReference type="SAM" id="Phobius"/>
    </source>
</evidence>
<dbReference type="Pfam" id="PF00174">
    <property type="entry name" value="Oxidored_molyb"/>
    <property type="match status" value="1"/>
</dbReference>
<protein>
    <submittedName>
        <fullName evidence="3">DMSO/TMAO reductase YedYZ molybdopterin-dependent catalytic subunit</fullName>
    </submittedName>
</protein>
<dbReference type="EMBL" id="JAFBBZ010000001">
    <property type="protein sequence ID" value="MBM7506572.1"/>
    <property type="molecule type" value="Genomic_DNA"/>
</dbReference>
<reference evidence="3 4" key="1">
    <citation type="submission" date="2021-01" db="EMBL/GenBank/DDBJ databases">
        <title>Sequencing the genomes of 1000 actinobacteria strains.</title>
        <authorList>
            <person name="Klenk H.-P."/>
        </authorList>
    </citation>
    <scope>NUCLEOTIDE SEQUENCE [LARGE SCALE GENOMIC DNA]</scope>
    <source>
        <strain evidence="3 4">DSM 18239</strain>
    </source>
</reference>
<evidence type="ECO:0000313" key="4">
    <source>
        <dbReference type="Proteomes" id="UP000732378"/>
    </source>
</evidence>
<evidence type="ECO:0000259" key="2">
    <source>
        <dbReference type="Pfam" id="PF00174"/>
    </source>
</evidence>
<name>A0ABS2M5V2_9ACTN</name>
<keyword evidence="1" id="KW-1133">Transmembrane helix</keyword>
<dbReference type="SUPFAM" id="SSF56524">
    <property type="entry name" value="Oxidoreductase molybdopterin-binding domain"/>
    <property type="match status" value="1"/>
</dbReference>
<dbReference type="InterPro" id="IPR036374">
    <property type="entry name" value="OxRdtase_Mopterin-bd_sf"/>
</dbReference>
<dbReference type="PANTHER" id="PTHR43032:SF2">
    <property type="entry name" value="BLL0505 PROTEIN"/>
    <property type="match status" value="1"/>
</dbReference>
<feature type="domain" description="Oxidoreductase molybdopterin-binding" evidence="2">
    <location>
        <begin position="255"/>
        <end position="386"/>
    </location>
</feature>
<dbReference type="Proteomes" id="UP000732378">
    <property type="component" value="Unassembled WGS sequence"/>
</dbReference>
<sequence>MKAPPSLPDQHSFSSRLRSAAVSARVGTALAVCFGLAFLTGLVSHYAQNPSQPVPFPTSPAWGYRFTQGLHVISGTAAVPLLLVKLWTVYPLLLARPSLRLRRLVVELAEKLSILLLVGAALFLLVTGLQNISHWYPWAFSFRSTHYAMAWIAIGALVLHVAVKLPLVRHALTHDVDDTELDRPGATRPGPLSRRGLLRATWLATGAVVLATAGSTVPLLRRVSVLAVRSGEGPQGVPINKTAEDAGVTDAARDPGWRLEVVNDTRSVSLTRDDLLALPQRTEELPIACVEGWSASGTWSGVRLRDLLDLVEAPRDAEVVLTSLQESGPFRVTLLQSGFVDDDRTLVALGLSGEELDLDHGYPARLIAPNRPGVLQTKWLARVEVRT</sequence>